<evidence type="ECO:0000313" key="2">
    <source>
        <dbReference type="Proteomes" id="UP000013487"/>
    </source>
</evidence>
<proteinExistence type="predicted"/>
<dbReference type="AlphaFoldDB" id="A0AAN4KQJ5"/>
<evidence type="ECO:0000313" key="1">
    <source>
        <dbReference type="EMBL" id="ERI00955.1"/>
    </source>
</evidence>
<dbReference type="EMBL" id="ARXZ02000004">
    <property type="protein sequence ID" value="ERI00955.1"/>
    <property type="molecule type" value="Genomic_DNA"/>
</dbReference>
<comment type="caution">
    <text evidence="1">The sequence shown here is derived from an EMBL/GenBank/DDBJ whole genome shotgun (WGS) entry which is preliminary data.</text>
</comment>
<accession>A0AAN4KQJ5</accession>
<protein>
    <submittedName>
        <fullName evidence="1">Uncharacterized protein</fullName>
    </submittedName>
</protein>
<reference evidence="1 2" key="1">
    <citation type="journal article" date="2013" name="Genome Announc.">
        <title>Draft Genome Sequence of Bacillus thuringiensis var. thuringiensis Strain T01-328, a Brazilian Isolate That Produces a Soluble Pesticide Protein, Cry1Ia.</title>
        <authorList>
            <person name="Varani A.M."/>
            <person name="Lemos M.V."/>
            <person name="Fernandes C.C."/>
            <person name="Lemos E.G."/>
            <person name="Alves E.C."/>
            <person name="Desiderio J.A."/>
        </authorList>
    </citation>
    <scope>NUCLEOTIDE SEQUENCE [LARGE SCALE GENOMIC DNA]</scope>
    <source>
        <strain evidence="1 2">T01-328</strain>
    </source>
</reference>
<sequence length="57" mass="6907">MSMRPILKEVHCAECKNRFNGDFSTIGMAQKRHILCEECRKELYQRNNKKTRERQCF</sequence>
<gene>
    <name evidence="1" type="ORF">BTCBT_002510</name>
</gene>
<name>A0AAN4KQJ5_BACTU</name>
<organism evidence="1 2">
    <name type="scientific">Bacillus thuringiensis T01-328</name>
    <dbReference type="NCBI Taxonomy" id="1324966"/>
    <lineage>
        <taxon>Bacteria</taxon>
        <taxon>Bacillati</taxon>
        <taxon>Bacillota</taxon>
        <taxon>Bacilli</taxon>
        <taxon>Bacillales</taxon>
        <taxon>Bacillaceae</taxon>
        <taxon>Bacillus</taxon>
        <taxon>Bacillus cereus group</taxon>
    </lineage>
</organism>
<dbReference type="Proteomes" id="UP000013487">
    <property type="component" value="Unassembled WGS sequence"/>
</dbReference>